<dbReference type="Gene3D" id="2.30.30.140">
    <property type="match status" value="2"/>
</dbReference>
<dbReference type="Proteomes" id="UP001292094">
    <property type="component" value="Unassembled WGS sequence"/>
</dbReference>
<sequence length="409" mass="45932">MFKEHRNEDFGSGHQYYYCGIGGDFLGVHHNSWSDYCSQAIGRNSKVGKWPPHIMGKGKDKNLGSPKRSVDSPKSPKMRGSGDASSSSSSSPAYRREQLLRSSPLPPITVTPYPLSTSTEMAMAMSSEAQALQERVKVLSDVVHELQRSRDENIPHMNAINQLSDKIVSEEKLAVSNRNKLKGMYEKCSVDTEREVTLMKKALNTVYQIRNIRHDLRIQAKNSGNKETIRRGALMKMLLNCAQTLPLWIGSSGEKPPPLCGAVPPEQNYVAKVNDMVACLVRGSEGEDNWILAEVVNYNAATNKYEVDDIDEEQKERHTLSRRRVYPLPLMRANPELNPEALYSKGSIVMALYPQTTCFYKAVINRLPTLATEEYEVLFEDPTYADGFSPPLMVAQRYVIQIKEGGKKK</sequence>
<dbReference type="GO" id="GO:0005634">
    <property type="term" value="C:nucleus"/>
    <property type="evidence" value="ECO:0007669"/>
    <property type="project" value="UniProtKB-SubCell"/>
</dbReference>
<comment type="caution">
    <text evidence="8">The sequence shown here is derived from an EMBL/GenBank/DDBJ whole genome shotgun (WGS) entry which is preliminary data.</text>
</comment>
<feature type="region of interest" description="Disordered" evidence="6">
    <location>
        <begin position="47"/>
        <end position="113"/>
    </location>
</feature>
<gene>
    <name evidence="8" type="ORF">Pmani_015998</name>
</gene>
<reference evidence="8" key="1">
    <citation type="submission" date="2023-11" db="EMBL/GenBank/DDBJ databases">
        <title>Genome assemblies of two species of porcelain crab, Petrolisthes cinctipes and Petrolisthes manimaculis (Anomura: Porcellanidae).</title>
        <authorList>
            <person name="Angst P."/>
        </authorList>
    </citation>
    <scope>NUCLEOTIDE SEQUENCE</scope>
    <source>
        <strain evidence="8">PB745_02</strain>
        <tissue evidence="8">Gill</tissue>
    </source>
</reference>
<dbReference type="PANTHER" id="PTHR21539">
    <property type="entry name" value="SAGA-ASSOCIATED FACTOR 29"/>
    <property type="match status" value="1"/>
</dbReference>
<dbReference type="CDD" id="cd20393">
    <property type="entry name" value="Tudor_SGF29_rpt1"/>
    <property type="match status" value="1"/>
</dbReference>
<evidence type="ECO:0000256" key="6">
    <source>
        <dbReference type="SAM" id="MobiDB-lite"/>
    </source>
</evidence>
<keyword evidence="2" id="KW-0805">Transcription regulation</keyword>
<dbReference type="GO" id="GO:0140672">
    <property type="term" value="C:ATAC complex"/>
    <property type="evidence" value="ECO:0007669"/>
    <property type="project" value="UniProtKB-ARBA"/>
</dbReference>
<dbReference type="FunFam" id="2.30.30.140:FF:000029">
    <property type="entry name" value="SAGA-associated factor 29 homolog"/>
    <property type="match status" value="1"/>
</dbReference>
<evidence type="ECO:0000313" key="9">
    <source>
        <dbReference type="Proteomes" id="UP001292094"/>
    </source>
</evidence>
<keyword evidence="4" id="KW-0804">Transcription</keyword>
<keyword evidence="5" id="KW-0539">Nucleus</keyword>
<dbReference type="AlphaFoldDB" id="A0AAE1U6V6"/>
<evidence type="ECO:0000256" key="5">
    <source>
        <dbReference type="ARBA" id="ARBA00023242"/>
    </source>
</evidence>
<comment type="subcellular location">
    <subcellularLocation>
        <location evidence="1">Nucleus</location>
    </subcellularLocation>
</comment>
<keyword evidence="9" id="KW-1185">Reference proteome</keyword>
<keyword evidence="3" id="KW-0175">Coiled coil</keyword>
<dbReference type="InterPro" id="IPR047287">
    <property type="entry name" value="Tudor_SGF29_rpt2"/>
</dbReference>
<name>A0AAE1U6V6_9EUCA</name>
<dbReference type="FunFam" id="2.30.30.140:FF:000026">
    <property type="entry name" value="SAGA-associated factor 29 homolog"/>
    <property type="match status" value="1"/>
</dbReference>
<dbReference type="InterPro" id="IPR037802">
    <property type="entry name" value="SGF29"/>
</dbReference>
<dbReference type="EMBL" id="JAWZYT010001397">
    <property type="protein sequence ID" value="KAK4312588.1"/>
    <property type="molecule type" value="Genomic_DNA"/>
</dbReference>
<protein>
    <recommendedName>
        <fullName evidence="7">SGF29 C-terminal domain-containing protein</fullName>
    </recommendedName>
</protein>
<dbReference type="InterPro" id="IPR047288">
    <property type="entry name" value="Tudor_SGF29_rpt1"/>
</dbReference>
<evidence type="ECO:0000256" key="4">
    <source>
        <dbReference type="ARBA" id="ARBA00023163"/>
    </source>
</evidence>
<dbReference type="PANTHER" id="PTHR21539:SF0">
    <property type="entry name" value="SAGA-ASSOCIATED FACTOR 29"/>
    <property type="match status" value="1"/>
</dbReference>
<proteinExistence type="predicted"/>
<dbReference type="GO" id="GO:0000124">
    <property type="term" value="C:SAGA complex"/>
    <property type="evidence" value="ECO:0007669"/>
    <property type="project" value="InterPro"/>
</dbReference>
<dbReference type="CDD" id="cd20394">
    <property type="entry name" value="Tudor_SGF29_rpt2"/>
    <property type="match status" value="1"/>
</dbReference>
<dbReference type="PROSITE" id="PS51518">
    <property type="entry name" value="SGF29_C"/>
    <property type="match status" value="1"/>
</dbReference>
<dbReference type="Pfam" id="PF07039">
    <property type="entry name" value="SGF29_Tudor"/>
    <property type="match status" value="1"/>
</dbReference>
<evidence type="ECO:0000256" key="2">
    <source>
        <dbReference type="ARBA" id="ARBA00023015"/>
    </source>
</evidence>
<accession>A0AAE1U6V6</accession>
<evidence type="ECO:0000259" key="7">
    <source>
        <dbReference type="PROSITE" id="PS51518"/>
    </source>
</evidence>
<evidence type="ECO:0000256" key="1">
    <source>
        <dbReference type="ARBA" id="ARBA00004123"/>
    </source>
</evidence>
<dbReference type="InterPro" id="IPR010750">
    <property type="entry name" value="SGF29_tudor-like_dom"/>
</dbReference>
<organism evidence="8 9">
    <name type="scientific">Petrolisthes manimaculis</name>
    <dbReference type="NCBI Taxonomy" id="1843537"/>
    <lineage>
        <taxon>Eukaryota</taxon>
        <taxon>Metazoa</taxon>
        <taxon>Ecdysozoa</taxon>
        <taxon>Arthropoda</taxon>
        <taxon>Crustacea</taxon>
        <taxon>Multicrustacea</taxon>
        <taxon>Malacostraca</taxon>
        <taxon>Eumalacostraca</taxon>
        <taxon>Eucarida</taxon>
        <taxon>Decapoda</taxon>
        <taxon>Pleocyemata</taxon>
        <taxon>Anomura</taxon>
        <taxon>Galatheoidea</taxon>
        <taxon>Porcellanidae</taxon>
        <taxon>Petrolisthes</taxon>
    </lineage>
</organism>
<feature type="domain" description="SGF29 C-terminal" evidence="7">
    <location>
        <begin position="267"/>
        <end position="408"/>
    </location>
</feature>
<evidence type="ECO:0000313" key="8">
    <source>
        <dbReference type="EMBL" id="KAK4312588.1"/>
    </source>
</evidence>
<evidence type="ECO:0000256" key="3">
    <source>
        <dbReference type="ARBA" id="ARBA00023054"/>
    </source>
</evidence>